<evidence type="ECO:0000256" key="17">
    <source>
        <dbReference type="ARBA" id="ARBA00030571"/>
    </source>
</evidence>
<dbReference type="GO" id="GO:0008820">
    <property type="term" value="F:cobinamide phosphate guanylyltransferase activity"/>
    <property type="evidence" value="ECO:0007669"/>
    <property type="project" value="UniProtKB-EC"/>
</dbReference>
<evidence type="ECO:0000256" key="8">
    <source>
        <dbReference type="ARBA" id="ARBA00012016"/>
    </source>
</evidence>
<dbReference type="EMBL" id="BOMB01000003">
    <property type="protein sequence ID" value="GID09686.1"/>
    <property type="molecule type" value="Genomic_DNA"/>
</dbReference>
<keyword evidence="14" id="KW-0067">ATP-binding</keyword>
<evidence type="ECO:0000256" key="3">
    <source>
        <dbReference type="ARBA" id="ARBA00001522"/>
    </source>
</evidence>
<evidence type="ECO:0000313" key="19">
    <source>
        <dbReference type="Proteomes" id="UP000612808"/>
    </source>
</evidence>
<keyword evidence="10" id="KW-0169">Cobalamin biosynthesis</keyword>
<accession>A0A8J3ITK8</accession>
<dbReference type="CDD" id="cd00544">
    <property type="entry name" value="CobU"/>
    <property type="match status" value="1"/>
</dbReference>
<evidence type="ECO:0000256" key="7">
    <source>
        <dbReference type="ARBA" id="ARBA00007490"/>
    </source>
</evidence>
<evidence type="ECO:0000256" key="9">
    <source>
        <dbReference type="ARBA" id="ARBA00012523"/>
    </source>
</evidence>
<dbReference type="Pfam" id="PF02283">
    <property type="entry name" value="CobU"/>
    <property type="match status" value="1"/>
</dbReference>
<evidence type="ECO:0000313" key="18">
    <source>
        <dbReference type="EMBL" id="GID09686.1"/>
    </source>
</evidence>
<evidence type="ECO:0000256" key="11">
    <source>
        <dbReference type="ARBA" id="ARBA00022679"/>
    </source>
</evidence>
<comment type="catalytic activity">
    <reaction evidence="2">
        <text>adenosylcob(III)inamide phosphate + GTP + H(+) = adenosylcob(III)inamide-GDP + diphosphate</text>
        <dbReference type="Rhea" id="RHEA:22712"/>
        <dbReference type="ChEBI" id="CHEBI:15378"/>
        <dbReference type="ChEBI" id="CHEBI:33019"/>
        <dbReference type="ChEBI" id="CHEBI:37565"/>
        <dbReference type="ChEBI" id="CHEBI:58502"/>
        <dbReference type="ChEBI" id="CHEBI:60487"/>
        <dbReference type="EC" id="2.7.7.62"/>
    </reaction>
</comment>
<keyword evidence="13" id="KW-0418">Kinase</keyword>
<dbReference type="SUPFAM" id="SSF52540">
    <property type="entry name" value="P-loop containing nucleoside triphosphate hydrolases"/>
    <property type="match status" value="1"/>
</dbReference>
<evidence type="ECO:0000256" key="5">
    <source>
        <dbReference type="ARBA" id="ARBA00004692"/>
    </source>
</evidence>
<dbReference type="AlphaFoldDB" id="A0A8J3ITK8"/>
<dbReference type="InterPro" id="IPR003200">
    <property type="entry name" value="Nict_dMeBzImd_PRibTrfase"/>
</dbReference>
<name>A0A8J3ITK8_9ACTN</name>
<dbReference type="GO" id="GO:0005525">
    <property type="term" value="F:GTP binding"/>
    <property type="evidence" value="ECO:0007669"/>
    <property type="project" value="UniProtKB-KW"/>
</dbReference>
<dbReference type="Gene3D" id="3.40.50.300">
    <property type="entry name" value="P-loop containing nucleotide triphosphate hydrolases"/>
    <property type="match status" value="1"/>
</dbReference>
<dbReference type="GO" id="GO:0043752">
    <property type="term" value="F:adenosylcobinamide kinase activity"/>
    <property type="evidence" value="ECO:0007669"/>
    <property type="project" value="UniProtKB-EC"/>
</dbReference>
<dbReference type="PANTHER" id="PTHR34848">
    <property type="match status" value="1"/>
</dbReference>
<comment type="pathway">
    <text evidence="5">Cofactor biosynthesis; adenosylcobalamin biosynthesis; adenosylcobalamin from cob(II)yrinate a,c-diamide: step 6/7.</text>
</comment>
<dbReference type="GO" id="GO:0009236">
    <property type="term" value="P:cobalamin biosynthetic process"/>
    <property type="evidence" value="ECO:0007669"/>
    <property type="project" value="UniProtKB-UniPathway"/>
</dbReference>
<dbReference type="InterPro" id="IPR036087">
    <property type="entry name" value="Nict_dMeBzImd_PRibTrfase_sf"/>
</dbReference>
<evidence type="ECO:0000256" key="12">
    <source>
        <dbReference type="ARBA" id="ARBA00022741"/>
    </source>
</evidence>
<evidence type="ECO:0000256" key="15">
    <source>
        <dbReference type="ARBA" id="ARBA00023134"/>
    </source>
</evidence>
<dbReference type="InterPro" id="IPR003203">
    <property type="entry name" value="CobU/CobP"/>
</dbReference>
<reference evidence="18" key="1">
    <citation type="submission" date="2021-01" db="EMBL/GenBank/DDBJ databases">
        <title>Whole genome shotgun sequence of Actinocatenispora rupis NBRC 107355.</title>
        <authorList>
            <person name="Komaki H."/>
            <person name="Tamura T."/>
        </authorList>
    </citation>
    <scope>NUCLEOTIDE SEQUENCE</scope>
    <source>
        <strain evidence="18">NBRC 107355</strain>
    </source>
</reference>
<dbReference type="GO" id="GO:0005524">
    <property type="term" value="F:ATP binding"/>
    <property type="evidence" value="ECO:0007669"/>
    <property type="project" value="UniProtKB-KW"/>
</dbReference>
<keyword evidence="15" id="KW-0342">GTP-binding</keyword>
<dbReference type="Proteomes" id="UP000612808">
    <property type="component" value="Unassembled WGS sequence"/>
</dbReference>
<dbReference type="EC" id="2.7.7.62" evidence="9"/>
<dbReference type="SUPFAM" id="SSF52733">
    <property type="entry name" value="Nicotinate mononucleotide:5,6-dimethylbenzimidazole phosphoribosyltransferase (CobT)"/>
    <property type="match status" value="1"/>
</dbReference>
<comment type="catalytic activity">
    <reaction evidence="1">
        <text>adenosylcob(III)inamide + ATP = adenosylcob(III)inamide phosphate + ADP + H(+)</text>
        <dbReference type="Rhea" id="RHEA:15769"/>
        <dbReference type="ChEBI" id="CHEBI:2480"/>
        <dbReference type="ChEBI" id="CHEBI:15378"/>
        <dbReference type="ChEBI" id="CHEBI:30616"/>
        <dbReference type="ChEBI" id="CHEBI:58502"/>
        <dbReference type="ChEBI" id="CHEBI:456216"/>
        <dbReference type="EC" id="2.7.1.156"/>
    </reaction>
</comment>
<evidence type="ECO:0000256" key="2">
    <source>
        <dbReference type="ARBA" id="ARBA00000711"/>
    </source>
</evidence>
<evidence type="ECO:0000256" key="1">
    <source>
        <dbReference type="ARBA" id="ARBA00000312"/>
    </source>
</evidence>
<evidence type="ECO:0000256" key="16">
    <source>
        <dbReference type="ARBA" id="ARBA00029570"/>
    </source>
</evidence>
<comment type="catalytic activity">
    <reaction evidence="3">
        <text>adenosylcob(III)inamide + GTP = adenosylcob(III)inamide phosphate + GDP + H(+)</text>
        <dbReference type="Rhea" id="RHEA:15765"/>
        <dbReference type="ChEBI" id="CHEBI:2480"/>
        <dbReference type="ChEBI" id="CHEBI:15378"/>
        <dbReference type="ChEBI" id="CHEBI:37565"/>
        <dbReference type="ChEBI" id="CHEBI:58189"/>
        <dbReference type="ChEBI" id="CHEBI:58502"/>
        <dbReference type="EC" id="2.7.1.156"/>
    </reaction>
</comment>
<evidence type="ECO:0000256" key="13">
    <source>
        <dbReference type="ARBA" id="ARBA00022777"/>
    </source>
</evidence>
<comment type="function">
    <text evidence="4">Catalyzes ATP-dependent phosphorylation of adenosylcobinamide and addition of GMP to adenosylcobinamide phosphate.</text>
</comment>
<dbReference type="UniPathway" id="UPA00148">
    <property type="reaction ID" value="UER00236"/>
</dbReference>
<comment type="similarity">
    <text evidence="7">Belongs to the CobU/CobP family.</text>
</comment>
<proteinExistence type="inferred from homology"/>
<sequence>MAPVTDAHRVLVLGGISSGKSRFAERLAADGSADRHYLATGRENPDDPDWQRRIETHREQRGDGWTTAECGADPDALRTALAEVPAGSAVLVDDLGGWVGLLLERDGDDTDRYALAADVAALAEAVRDSPAARVVLVSPEVGLSVVPESRSGRLFADVLGDVNRAVAEVCDRVALVVAGRAVWLPTDATVPADGAAAPVAAEAVAAVAVPDTGAEVAEEPEDIGPAQPDDDIAAIRPPDRIAINAAQDRLVALASGGAGLGALAEPVAWAVGATGRPGPWTSIRLVLVGADHAGGASAGSTVAADKLAAIESGDAPLARLAERTGATLTVADLAAEGLTAPAPAMERADVLTAEQVDAAFALGRRLAETAADEGADVLVPAAYGAGVRTAAAAVLAAATGAEPAGLLDRVVGTAGRIDDDAWIARAVAARDALHRVRLRSRDTRSLLAMLGGPDLAVLTGLIVGAAVRRTPVLVDNPATATAMILARDLAPSSPWWCLVPDHGRQPAVQHVCDLLGFEPFLDLGLGLGDGCTALTAVGVLAPHLALAATLDDEPVHA</sequence>
<dbReference type="Pfam" id="PF02277">
    <property type="entry name" value="DBI_PRT"/>
    <property type="match status" value="1"/>
</dbReference>
<evidence type="ECO:0000256" key="4">
    <source>
        <dbReference type="ARBA" id="ARBA00003889"/>
    </source>
</evidence>
<comment type="caution">
    <text evidence="18">The sequence shown here is derived from an EMBL/GenBank/DDBJ whole genome shotgun (WGS) entry which is preliminary data.</text>
</comment>
<dbReference type="GO" id="GO:0008939">
    <property type="term" value="F:nicotinate-nucleotide-dimethylbenzimidazole phosphoribosyltransferase activity"/>
    <property type="evidence" value="ECO:0007669"/>
    <property type="project" value="InterPro"/>
</dbReference>
<protein>
    <recommendedName>
        <fullName evidence="16">Adenosylcobinamide kinase</fullName>
        <ecNumber evidence="8">2.7.1.156</ecNumber>
        <ecNumber evidence="9">2.7.7.62</ecNumber>
    </recommendedName>
    <alternativeName>
        <fullName evidence="17">Adenosylcobinamide-phosphate guanylyltransferase</fullName>
    </alternativeName>
</protein>
<dbReference type="PANTHER" id="PTHR34848:SF1">
    <property type="entry name" value="BIFUNCTIONAL ADENOSYLCOBALAMIN BIOSYNTHESIS PROTEIN COBU"/>
    <property type="match status" value="1"/>
</dbReference>
<keyword evidence="19" id="KW-1185">Reference proteome</keyword>
<evidence type="ECO:0000256" key="14">
    <source>
        <dbReference type="ARBA" id="ARBA00022840"/>
    </source>
</evidence>
<dbReference type="InterPro" id="IPR027417">
    <property type="entry name" value="P-loop_NTPase"/>
</dbReference>
<evidence type="ECO:0000256" key="10">
    <source>
        <dbReference type="ARBA" id="ARBA00022573"/>
    </source>
</evidence>
<comment type="pathway">
    <text evidence="6">Cofactor biosynthesis; adenosylcobalamin biosynthesis; adenosylcobalamin from cob(II)yrinate a,c-diamide: step 5/7.</text>
</comment>
<gene>
    <name evidence="18" type="ORF">Aru02nite_05750</name>
</gene>
<keyword evidence="12" id="KW-0547">Nucleotide-binding</keyword>
<dbReference type="EC" id="2.7.1.156" evidence="8"/>
<organism evidence="18 19">
    <name type="scientific">Actinocatenispora rupis</name>
    <dbReference type="NCBI Taxonomy" id="519421"/>
    <lineage>
        <taxon>Bacteria</taxon>
        <taxon>Bacillati</taxon>
        <taxon>Actinomycetota</taxon>
        <taxon>Actinomycetes</taxon>
        <taxon>Micromonosporales</taxon>
        <taxon>Micromonosporaceae</taxon>
        <taxon>Actinocatenispora</taxon>
    </lineage>
</organism>
<dbReference type="Gene3D" id="3.40.50.10210">
    <property type="match status" value="1"/>
</dbReference>
<keyword evidence="11" id="KW-0808">Transferase</keyword>
<evidence type="ECO:0000256" key="6">
    <source>
        <dbReference type="ARBA" id="ARBA00005159"/>
    </source>
</evidence>